<evidence type="ECO:0000313" key="1">
    <source>
        <dbReference type="EMBL" id="KGG20958.1"/>
    </source>
</evidence>
<accession>A0A0A2C3Q7</accession>
<dbReference type="Proteomes" id="UP000030392">
    <property type="component" value="Unassembled WGS sequence"/>
</dbReference>
<protein>
    <submittedName>
        <fullName evidence="1">Uncharacterized protein</fullName>
    </submittedName>
</protein>
<proteinExistence type="predicted"/>
<reference evidence="2" key="1">
    <citation type="journal article" date="2014" name="Sci. Data">
        <title>Genomes of diverse isolates of the marine cyanobacterium Prochlorococcus.</title>
        <authorList>
            <person name="Biller S."/>
            <person name="Berube P."/>
            <person name="Thompson J."/>
            <person name="Kelly L."/>
            <person name="Roggensack S."/>
            <person name="Awad L."/>
            <person name="Roache-Johnson K."/>
            <person name="Ding H."/>
            <person name="Giovannoni S.J."/>
            <person name="Moore L.R."/>
            <person name="Chisholm S.W."/>
        </authorList>
    </citation>
    <scope>NUCLEOTIDE SEQUENCE [LARGE SCALE GENOMIC DNA]</scope>
    <source>
        <strain evidence="2">PAC1</strain>
    </source>
</reference>
<sequence length="37" mass="4318">MQNPLKLPQREQLKAECLGSSSKDFLKTKDLLLLFFH</sequence>
<dbReference type="EMBL" id="JNAX01000010">
    <property type="protein sequence ID" value="KGG20958.1"/>
    <property type="molecule type" value="Genomic_DNA"/>
</dbReference>
<evidence type="ECO:0000313" key="2">
    <source>
        <dbReference type="Proteomes" id="UP000030392"/>
    </source>
</evidence>
<dbReference type="AlphaFoldDB" id="A0A0A2C3Q7"/>
<organism evidence="1 2">
    <name type="scientific">Prochlorococcus marinus str. PAC1</name>
    <dbReference type="NCBI Taxonomy" id="59924"/>
    <lineage>
        <taxon>Bacteria</taxon>
        <taxon>Bacillati</taxon>
        <taxon>Cyanobacteriota</taxon>
        <taxon>Cyanophyceae</taxon>
        <taxon>Synechococcales</taxon>
        <taxon>Prochlorococcaceae</taxon>
        <taxon>Prochlorococcus</taxon>
    </lineage>
</organism>
<name>A0A0A2C3Q7_PROMR</name>
<gene>
    <name evidence="1" type="ORF">EV03_0895</name>
</gene>
<comment type="caution">
    <text evidence="1">The sequence shown here is derived from an EMBL/GenBank/DDBJ whole genome shotgun (WGS) entry which is preliminary data.</text>
</comment>